<dbReference type="Proteomes" id="UP000070572">
    <property type="component" value="Unassembled WGS sequence"/>
</dbReference>
<evidence type="ECO:0000256" key="1">
    <source>
        <dbReference type="SAM" id="MobiDB-lite"/>
    </source>
</evidence>
<evidence type="ECO:0008006" key="4">
    <source>
        <dbReference type="Google" id="ProtNLM"/>
    </source>
</evidence>
<dbReference type="AlphaFoldDB" id="A0AB34X0D8"/>
<accession>A0AB34X0D8</accession>
<dbReference type="RefSeq" id="WP_060920252.1">
    <property type="nucleotide sequence ID" value="NZ_KQ960682.1"/>
</dbReference>
<feature type="compositionally biased region" description="Basic and acidic residues" evidence="1">
    <location>
        <begin position="18"/>
        <end position="27"/>
    </location>
</feature>
<sequence length="248" mass="29045">MGKNNDFEKKHPRGKGGKFTEKRREEAGMSLDNSAFSIPDWPKKRMDKRGFTTLYWEDKPFSDLVPGERYLVEEQEVLSGCTNKTFKTSKGYEIDTYKGKKLGIRMYFDRDKKPISKFNQPYQVQWRDDGSISERYNVNLGKINAYLFAPDTEPDSRVYCDRVLRKDGSTSYERFYHKLDTPLESGEQIVGEEIDYYENGQPAEIRRFNLDGKSCGDRNYPMGQKFDENGKRTLVSFSENGKFIRREE</sequence>
<dbReference type="EMBL" id="LSDN01000012">
    <property type="protein sequence ID" value="KXB81253.1"/>
    <property type="molecule type" value="Genomic_DNA"/>
</dbReference>
<gene>
    <name evidence="2" type="ORF">HMPREF1862_00614</name>
</gene>
<proteinExistence type="predicted"/>
<feature type="region of interest" description="Disordered" evidence="1">
    <location>
        <begin position="1"/>
        <end position="36"/>
    </location>
</feature>
<comment type="caution">
    <text evidence="2">The sequence shown here is derived from an EMBL/GenBank/DDBJ whole genome shotgun (WGS) entry which is preliminary data.</text>
</comment>
<reference evidence="2 3" key="1">
    <citation type="submission" date="2016-01" db="EMBL/GenBank/DDBJ databases">
        <authorList>
            <person name="Mitreva M."/>
            <person name="Pepin K.H."/>
            <person name="Mihindukulasuriya K.A."/>
            <person name="Fulton R."/>
            <person name="Fronick C."/>
            <person name="O'Laughlin M."/>
            <person name="Miner T."/>
            <person name="Herter B."/>
            <person name="Rosa B.A."/>
            <person name="Cordes M."/>
            <person name="Tomlinson C."/>
            <person name="Wollam A."/>
            <person name="Palsikar V.B."/>
            <person name="Mardis E.R."/>
            <person name="Wilson R.K."/>
        </authorList>
    </citation>
    <scope>NUCLEOTIDE SEQUENCE [LARGE SCALE GENOMIC DNA]</scope>
    <source>
        <strain evidence="2 3">DNF00696</strain>
    </source>
</reference>
<evidence type="ECO:0000313" key="2">
    <source>
        <dbReference type="EMBL" id="KXB81253.1"/>
    </source>
</evidence>
<name>A0AB34X0D8_9ACTO</name>
<protein>
    <recommendedName>
        <fullName evidence="4">MORN repeat protein</fullName>
    </recommendedName>
</protein>
<evidence type="ECO:0000313" key="3">
    <source>
        <dbReference type="Proteomes" id="UP000070572"/>
    </source>
</evidence>
<organism evidence="2 3">
    <name type="scientific">Varibaculum cambriense</name>
    <dbReference type="NCBI Taxonomy" id="184870"/>
    <lineage>
        <taxon>Bacteria</taxon>
        <taxon>Bacillati</taxon>
        <taxon>Actinomycetota</taxon>
        <taxon>Actinomycetes</taxon>
        <taxon>Actinomycetales</taxon>
        <taxon>Actinomycetaceae</taxon>
        <taxon>Varibaculum</taxon>
    </lineage>
</organism>